<comment type="similarity">
    <text evidence="2">Belongs to the bacterial histone-like protein family.</text>
</comment>
<dbReference type="GO" id="GO:0030527">
    <property type="term" value="F:structural constituent of chromatin"/>
    <property type="evidence" value="ECO:0007669"/>
    <property type="project" value="InterPro"/>
</dbReference>
<name>A0A2A9MHX9_BESBE</name>
<gene>
    <name evidence="5" type="ORF">BESB_058970</name>
</gene>
<feature type="region of interest" description="Disordered" evidence="3">
    <location>
        <begin position="216"/>
        <end position="239"/>
    </location>
</feature>
<feature type="chain" id="PRO_5013332779" evidence="4">
    <location>
        <begin position="24"/>
        <end position="239"/>
    </location>
</feature>
<keyword evidence="4" id="KW-0732">Signal</keyword>
<evidence type="ECO:0000256" key="2">
    <source>
        <dbReference type="RuleBase" id="RU003939"/>
    </source>
</evidence>
<dbReference type="GeneID" id="40310825"/>
<evidence type="ECO:0000256" key="1">
    <source>
        <dbReference type="ARBA" id="ARBA00023125"/>
    </source>
</evidence>
<comment type="caution">
    <text evidence="5">The sequence shown here is derived from an EMBL/GenBank/DDBJ whole genome shotgun (WGS) entry which is preliminary data.</text>
</comment>
<dbReference type="CDD" id="cd13831">
    <property type="entry name" value="HU"/>
    <property type="match status" value="1"/>
</dbReference>
<dbReference type="SMART" id="SM00411">
    <property type="entry name" value="BHL"/>
    <property type="match status" value="1"/>
</dbReference>
<dbReference type="GO" id="GO:0003677">
    <property type="term" value="F:DNA binding"/>
    <property type="evidence" value="ECO:0007669"/>
    <property type="project" value="UniProtKB-KW"/>
</dbReference>
<dbReference type="InterPro" id="IPR010992">
    <property type="entry name" value="IHF-like_DNA-bd_dom_sf"/>
</dbReference>
<dbReference type="Pfam" id="PF00216">
    <property type="entry name" value="Bac_DNA_binding"/>
    <property type="match status" value="1"/>
</dbReference>
<protein>
    <submittedName>
        <fullName evidence="5">Histone family DNA-binding protein</fullName>
    </submittedName>
</protein>
<proteinExistence type="inferred from homology"/>
<feature type="signal peptide" evidence="4">
    <location>
        <begin position="1"/>
        <end position="23"/>
    </location>
</feature>
<keyword evidence="1 5" id="KW-0238">DNA-binding</keyword>
<dbReference type="PANTHER" id="PTHR33175:SF3">
    <property type="entry name" value="DNA-BINDING PROTEIN HU-BETA"/>
    <property type="match status" value="1"/>
</dbReference>
<evidence type="ECO:0000256" key="4">
    <source>
        <dbReference type="SAM" id="SignalP"/>
    </source>
</evidence>
<dbReference type="InterPro" id="IPR020816">
    <property type="entry name" value="Histone-like_DNA-bd_CS"/>
</dbReference>
<reference evidence="5 6" key="1">
    <citation type="submission" date="2017-09" db="EMBL/GenBank/DDBJ databases">
        <title>Genome sequencing of Besnoitia besnoiti strain Bb-Ger1.</title>
        <authorList>
            <person name="Schares G."/>
            <person name="Venepally P."/>
            <person name="Lorenzi H.A."/>
        </authorList>
    </citation>
    <scope>NUCLEOTIDE SEQUENCE [LARGE SCALE GENOMIC DNA]</scope>
    <source>
        <strain evidence="5 6">Bb-Ger1</strain>
    </source>
</reference>
<dbReference type="KEGG" id="bbes:BESB_058970"/>
<organism evidence="5 6">
    <name type="scientific">Besnoitia besnoiti</name>
    <name type="common">Apicomplexan protozoan</name>
    <dbReference type="NCBI Taxonomy" id="94643"/>
    <lineage>
        <taxon>Eukaryota</taxon>
        <taxon>Sar</taxon>
        <taxon>Alveolata</taxon>
        <taxon>Apicomplexa</taxon>
        <taxon>Conoidasida</taxon>
        <taxon>Coccidia</taxon>
        <taxon>Eucoccidiorida</taxon>
        <taxon>Eimeriorina</taxon>
        <taxon>Sarcocystidae</taxon>
        <taxon>Besnoitia</taxon>
    </lineage>
</organism>
<evidence type="ECO:0000313" key="6">
    <source>
        <dbReference type="Proteomes" id="UP000224006"/>
    </source>
</evidence>
<dbReference type="Proteomes" id="UP000224006">
    <property type="component" value="Chromosome V"/>
</dbReference>
<dbReference type="EMBL" id="NWUJ01000005">
    <property type="protein sequence ID" value="PFH35010.1"/>
    <property type="molecule type" value="Genomic_DNA"/>
</dbReference>
<sequence length="239" mass="25370">MSLSYRLLLLVVFGEQLLLPVFCFKVQTGASVSAISAAPCFASGSCKPGSKSAVASSHLSAPVRPGLRHAASSFSVALPGASMTETGMHSEVVPQTASSIAASPAAGATSEDEEAVSTSANAVVTRKDLVASVAAELQVPQKDVERTVNTLLRHISNSLEQGNKVAISKFGTFGLRRRGERTARNPRTGEPLNVPASTFPTFSFSKVLKEKVREVMPVHQEESDEEPIEEKKKGLFSWS</sequence>
<dbReference type="OrthoDB" id="332027at2759"/>
<dbReference type="SUPFAM" id="SSF47729">
    <property type="entry name" value="IHF-like DNA-binding proteins"/>
    <property type="match status" value="1"/>
</dbReference>
<dbReference type="RefSeq" id="XP_029219019.1">
    <property type="nucleotide sequence ID" value="XM_029364311.1"/>
</dbReference>
<dbReference type="PRINTS" id="PR01727">
    <property type="entry name" value="DNABINDINGHU"/>
</dbReference>
<evidence type="ECO:0000256" key="3">
    <source>
        <dbReference type="SAM" id="MobiDB-lite"/>
    </source>
</evidence>
<dbReference type="InterPro" id="IPR000119">
    <property type="entry name" value="Hist_DNA-bd"/>
</dbReference>
<dbReference type="PROSITE" id="PS00045">
    <property type="entry name" value="HISTONE_LIKE"/>
    <property type="match status" value="1"/>
</dbReference>
<dbReference type="STRING" id="94643.A0A2A9MHX9"/>
<evidence type="ECO:0000313" key="5">
    <source>
        <dbReference type="EMBL" id="PFH35010.1"/>
    </source>
</evidence>
<dbReference type="VEuPathDB" id="ToxoDB:BESB_058970"/>
<keyword evidence="6" id="KW-1185">Reference proteome</keyword>
<dbReference type="Gene3D" id="4.10.520.10">
    <property type="entry name" value="IHF-like DNA-binding proteins"/>
    <property type="match status" value="1"/>
</dbReference>
<accession>A0A2A9MHX9</accession>
<dbReference type="AlphaFoldDB" id="A0A2A9MHX9"/>
<dbReference type="PANTHER" id="PTHR33175">
    <property type="entry name" value="DNA-BINDING PROTEIN HU"/>
    <property type="match status" value="1"/>
</dbReference>